<feature type="compositionally biased region" description="Basic and acidic residues" evidence="5">
    <location>
        <begin position="1"/>
        <end position="12"/>
    </location>
</feature>
<dbReference type="SUPFAM" id="SSF51905">
    <property type="entry name" value="FAD/NAD(P)-binding domain"/>
    <property type="match status" value="1"/>
</dbReference>
<comment type="similarity">
    <text evidence="2">Belongs to the Rab GDI family.</text>
</comment>
<dbReference type="PRINTS" id="PR00893">
    <property type="entry name" value="RABESCORT"/>
</dbReference>
<evidence type="ECO:0000256" key="2">
    <source>
        <dbReference type="ARBA" id="ARBA00005593"/>
    </source>
</evidence>
<feature type="non-terminal residue" evidence="8">
    <location>
        <position position="1"/>
    </location>
</feature>
<feature type="compositionally biased region" description="Polar residues" evidence="5">
    <location>
        <begin position="125"/>
        <end position="141"/>
    </location>
</feature>
<feature type="region of interest" description="Disordered" evidence="5">
    <location>
        <begin position="63"/>
        <end position="162"/>
    </location>
</feature>
<sequence length="461" mass="52471">EAEEKEETKEVDLSNSEVEDGENLVHMPSQGKTISNIEVHSYIKEKNENPEVSEVEPCLAVEPEPCPIIPEDSEQVTMGESSVHFEFEASSEDTDEKHGEQDVAVETTSVNAAEEKSNEHESEQTKSNGQSKDFDSNSACAEQSDKTAPDVTDAESTPEPSAIKCEEVKEANTKTREFTLEDFKRDWRRFNIDIAPKMLFSRGSLVELLISSNISRYAEFKCVTSILTYLNDRIEQVPCSRSDVFSSKFVSMLEKRMLMKFIEFSLSYESHTEQYEEYLDKPFVEFLRTRKLTPNLQHFVQHSIAMVTDQTPTVEGLKATHHFLRSLGRYGNTPFLWPLYGSGELPQCFCRLEFYHSYDSNVSSVDVRNFYLQVMLLTIPPIQGKNPVRVIELNHCAYACPKGMYVVQMTCKGSGVAKDDLQFVVDMLFHQNSEGELRYGKTLIKVQIVDSYLVVARNKGR</sequence>
<keyword evidence="7" id="KW-1185">Reference proteome</keyword>
<dbReference type="Pfam" id="PF22603">
    <property type="entry name" value="RAE1_2_domI_C"/>
    <property type="match status" value="1"/>
</dbReference>
<keyword evidence="3" id="KW-0343">GTPase activation</keyword>
<proteinExistence type="inferred from homology"/>
<dbReference type="Pfam" id="PF00996">
    <property type="entry name" value="GDI"/>
    <property type="match status" value="1"/>
</dbReference>
<evidence type="ECO:0000256" key="5">
    <source>
        <dbReference type="SAM" id="MobiDB-lite"/>
    </source>
</evidence>
<evidence type="ECO:0000256" key="4">
    <source>
        <dbReference type="ARBA" id="ARBA00022490"/>
    </source>
</evidence>
<dbReference type="Gene3D" id="3.50.50.60">
    <property type="entry name" value="FAD/NAD(P)-binding domain"/>
    <property type="match status" value="1"/>
</dbReference>
<feature type="compositionally biased region" description="Basic and acidic residues" evidence="5">
    <location>
        <begin position="113"/>
        <end position="124"/>
    </location>
</feature>
<feature type="domain" description="RAE1/2" evidence="6">
    <location>
        <begin position="373"/>
        <end position="436"/>
    </location>
</feature>
<dbReference type="GeneID" id="102807068"/>
<dbReference type="Gene3D" id="3.30.519.10">
    <property type="entry name" value="Guanine Nucleotide Dissociation Inhibitor, domain 2"/>
    <property type="match status" value="2"/>
</dbReference>
<dbReference type="InterPro" id="IPR018203">
    <property type="entry name" value="GDP_dissociation_inhibitor"/>
</dbReference>
<name>A0ABM0MH96_SACKO</name>
<dbReference type="InterPro" id="IPR001738">
    <property type="entry name" value="Rab_escort"/>
</dbReference>
<evidence type="ECO:0000313" key="8">
    <source>
        <dbReference type="RefSeq" id="XP_006819387.1"/>
    </source>
</evidence>
<accession>A0ABM0MH96</accession>
<reference evidence="8" key="1">
    <citation type="submission" date="2025-08" db="UniProtKB">
        <authorList>
            <consortium name="RefSeq"/>
        </authorList>
    </citation>
    <scope>IDENTIFICATION</scope>
    <source>
        <tissue evidence="8">Testes</tissue>
    </source>
</reference>
<evidence type="ECO:0000259" key="6">
    <source>
        <dbReference type="Pfam" id="PF22603"/>
    </source>
</evidence>
<gene>
    <name evidence="8" type="primary">LOC102807068</name>
</gene>
<evidence type="ECO:0000256" key="1">
    <source>
        <dbReference type="ARBA" id="ARBA00004514"/>
    </source>
</evidence>
<protein>
    <submittedName>
        <fullName evidence="8">Rab proteins geranylgeranyltransferase component A 1-like</fullName>
    </submittedName>
</protein>
<evidence type="ECO:0000313" key="7">
    <source>
        <dbReference type="Proteomes" id="UP000694865"/>
    </source>
</evidence>
<dbReference type="SUPFAM" id="SSF54373">
    <property type="entry name" value="FAD-linked reductases, C-terminal domain"/>
    <property type="match status" value="1"/>
</dbReference>
<dbReference type="RefSeq" id="XP_006819387.1">
    <property type="nucleotide sequence ID" value="XM_006819324.1"/>
</dbReference>
<feature type="region of interest" description="Disordered" evidence="5">
    <location>
        <begin position="1"/>
        <end position="20"/>
    </location>
</feature>
<dbReference type="InterPro" id="IPR036188">
    <property type="entry name" value="FAD/NAD-bd_sf"/>
</dbReference>
<dbReference type="PANTHER" id="PTHR11787:SF4">
    <property type="entry name" value="CHM, RAB ESCORT PROTEIN 1"/>
    <property type="match status" value="1"/>
</dbReference>
<dbReference type="PANTHER" id="PTHR11787">
    <property type="entry name" value="RAB GDP-DISSOCIATION INHIBITOR"/>
    <property type="match status" value="1"/>
</dbReference>
<dbReference type="PRINTS" id="PR00891">
    <property type="entry name" value="RABGDIREP"/>
</dbReference>
<keyword evidence="4" id="KW-0963">Cytoplasm</keyword>
<dbReference type="InterPro" id="IPR054420">
    <property type="entry name" value="RAE1_2_domI_C"/>
</dbReference>
<dbReference type="Proteomes" id="UP000694865">
    <property type="component" value="Unplaced"/>
</dbReference>
<comment type="subcellular location">
    <subcellularLocation>
        <location evidence="1">Cytoplasm</location>
        <location evidence="1">Cytosol</location>
    </subcellularLocation>
</comment>
<evidence type="ECO:0000256" key="3">
    <source>
        <dbReference type="ARBA" id="ARBA00022468"/>
    </source>
</evidence>
<organism evidence="7 8">
    <name type="scientific">Saccoglossus kowalevskii</name>
    <name type="common">Acorn worm</name>
    <dbReference type="NCBI Taxonomy" id="10224"/>
    <lineage>
        <taxon>Eukaryota</taxon>
        <taxon>Metazoa</taxon>
        <taxon>Hemichordata</taxon>
        <taxon>Enteropneusta</taxon>
        <taxon>Harrimaniidae</taxon>
        <taxon>Saccoglossus</taxon>
    </lineage>
</organism>